<keyword evidence="4 7" id="KW-1133">Transmembrane helix</keyword>
<evidence type="ECO:0000256" key="4">
    <source>
        <dbReference type="ARBA" id="ARBA00022989"/>
    </source>
</evidence>
<feature type="transmembrane region" description="Helical" evidence="7">
    <location>
        <begin position="444"/>
        <end position="467"/>
    </location>
</feature>
<comment type="caution">
    <text evidence="9">The sequence shown here is derived from an EMBL/GenBank/DDBJ whole genome shotgun (WGS) entry which is preliminary data.</text>
</comment>
<sequence>MSGASPHTPADQLAHDVEEKGQCHHLEKNDSNIFSAVDETGAHKKTDPAEIKLVRKLDWIILPMLWIMYWFNYLDRNAITVARLDNLEEELNLTSTQYQTCVSILFVGYILGQIPCNMLMTRIRPSLFMSGAMALWAVVSTLTAVTKDFKGLLLTRFFLGITEAPFYPGALYLLSIFYTRKEIATRISILFTANICGTAFAGLIAIGVFQMGGVAGLAGWRWLFILQGIITFVLSIASAWILPDEPINTRWLSEEERRLAHARIAADTVQIKTNTTTWAGLIDALRDPRLWVLIFMQHFHMAASNFKNFFPTIVGTLGFGRNATLALTCPPYIVSGIVCIAWAANSGRMNERTWHITIAKVMAVFGFILACTTMNVGARYFAMCVFASGVYACNSVILGWVSSTCGQTKEKKAISLAIVNTVATLGPIYTPYLWPSSDAPRYTIAMSSSAAFSAASALLAWLMRWMLIRENRKIRQSNNEERLFYAY</sequence>
<dbReference type="PANTHER" id="PTHR43791:SF12">
    <property type="entry name" value="MAJOR FACILITATOR SUPERFAMILY (MFS) PROFILE DOMAIN-CONTAINING PROTEIN"/>
    <property type="match status" value="1"/>
</dbReference>
<dbReference type="Proteomes" id="UP000554235">
    <property type="component" value="Unassembled WGS sequence"/>
</dbReference>
<dbReference type="GO" id="GO:0022857">
    <property type="term" value="F:transmembrane transporter activity"/>
    <property type="evidence" value="ECO:0007669"/>
    <property type="project" value="InterPro"/>
</dbReference>
<feature type="transmembrane region" description="Helical" evidence="7">
    <location>
        <begin position="126"/>
        <end position="145"/>
    </location>
</feature>
<feature type="transmembrane region" description="Helical" evidence="7">
    <location>
        <begin position="356"/>
        <end position="374"/>
    </location>
</feature>
<accession>A0A8H4PCX6</accession>
<dbReference type="GO" id="GO:0016020">
    <property type="term" value="C:membrane"/>
    <property type="evidence" value="ECO:0007669"/>
    <property type="project" value="UniProtKB-SubCell"/>
</dbReference>
<dbReference type="AlphaFoldDB" id="A0A8H4PCX6"/>
<feature type="transmembrane region" description="Helical" evidence="7">
    <location>
        <begin position="157"/>
        <end position="177"/>
    </location>
</feature>
<dbReference type="PROSITE" id="PS50850">
    <property type="entry name" value="MFS"/>
    <property type="match status" value="1"/>
</dbReference>
<proteinExistence type="predicted"/>
<evidence type="ECO:0000313" key="10">
    <source>
        <dbReference type="Proteomes" id="UP000554235"/>
    </source>
</evidence>
<protein>
    <submittedName>
        <fullName evidence="9">Tartrate transporter</fullName>
    </submittedName>
</protein>
<keyword evidence="2" id="KW-0813">Transport</keyword>
<keyword evidence="10" id="KW-1185">Reference proteome</keyword>
<evidence type="ECO:0000256" key="1">
    <source>
        <dbReference type="ARBA" id="ARBA00004141"/>
    </source>
</evidence>
<evidence type="ECO:0000256" key="5">
    <source>
        <dbReference type="ARBA" id="ARBA00023136"/>
    </source>
</evidence>
<name>A0A8H4PCX6_9HYPO</name>
<feature type="transmembrane region" description="Helical" evidence="7">
    <location>
        <begin position="413"/>
        <end position="432"/>
    </location>
</feature>
<feature type="transmembrane region" description="Helical" evidence="7">
    <location>
        <begin position="380"/>
        <end position="401"/>
    </location>
</feature>
<feature type="transmembrane region" description="Helical" evidence="7">
    <location>
        <begin position="53"/>
        <end position="71"/>
    </location>
</feature>
<dbReference type="PANTHER" id="PTHR43791">
    <property type="entry name" value="PERMEASE-RELATED"/>
    <property type="match status" value="1"/>
</dbReference>
<dbReference type="Gene3D" id="1.20.1250.20">
    <property type="entry name" value="MFS general substrate transporter like domains"/>
    <property type="match status" value="2"/>
</dbReference>
<dbReference type="OrthoDB" id="2250022at2759"/>
<reference evidence="9 10" key="1">
    <citation type="submission" date="2020-01" db="EMBL/GenBank/DDBJ databases">
        <title>Identification and distribution of gene clusters putatively required for synthesis of sphingolipid metabolism inhibitors in phylogenetically diverse species of the filamentous fungus Fusarium.</title>
        <authorList>
            <person name="Kim H.-S."/>
            <person name="Busman M."/>
            <person name="Brown D.W."/>
            <person name="Divon H."/>
            <person name="Uhlig S."/>
            <person name="Proctor R.H."/>
        </authorList>
    </citation>
    <scope>NUCLEOTIDE SEQUENCE [LARGE SCALE GENOMIC DNA]</scope>
    <source>
        <strain evidence="9 10">NRRL 20459</strain>
    </source>
</reference>
<dbReference type="InterPro" id="IPR020846">
    <property type="entry name" value="MFS_dom"/>
</dbReference>
<dbReference type="FunFam" id="1.20.1250.20:FF:000013">
    <property type="entry name" value="MFS general substrate transporter"/>
    <property type="match status" value="1"/>
</dbReference>
<keyword evidence="3 7" id="KW-0812">Transmembrane</keyword>
<keyword evidence="5 7" id="KW-0472">Membrane</keyword>
<dbReference type="InterPro" id="IPR036259">
    <property type="entry name" value="MFS_trans_sf"/>
</dbReference>
<evidence type="ECO:0000256" key="3">
    <source>
        <dbReference type="ARBA" id="ARBA00022692"/>
    </source>
</evidence>
<dbReference type="InterPro" id="IPR011701">
    <property type="entry name" value="MFS"/>
</dbReference>
<evidence type="ECO:0000256" key="7">
    <source>
        <dbReference type="SAM" id="Phobius"/>
    </source>
</evidence>
<evidence type="ECO:0000259" key="8">
    <source>
        <dbReference type="PROSITE" id="PS50850"/>
    </source>
</evidence>
<feature type="transmembrane region" description="Helical" evidence="7">
    <location>
        <begin position="189"/>
        <end position="210"/>
    </location>
</feature>
<evidence type="ECO:0000313" key="9">
    <source>
        <dbReference type="EMBL" id="KAF4464791.1"/>
    </source>
</evidence>
<dbReference type="SUPFAM" id="SSF103473">
    <property type="entry name" value="MFS general substrate transporter"/>
    <property type="match status" value="1"/>
</dbReference>
<keyword evidence="6" id="KW-0325">Glycoprotein</keyword>
<feature type="transmembrane region" description="Helical" evidence="7">
    <location>
        <begin position="222"/>
        <end position="242"/>
    </location>
</feature>
<organism evidence="9 10">
    <name type="scientific">Fusarium albosuccineum</name>
    <dbReference type="NCBI Taxonomy" id="1237068"/>
    <lineage>
        <taxon>Eukaryota</taxon>
        <taxon>Fungi</taxon>
        <taxon>Dikarya</taxon>
        <taxon>Ascomycota</taxon>
        <taxon>Pezizomycotina</taxon>
        <taxon>Sordariomycetes</taxon>
        <taxon>Hypocreomycetidae</taxon>
        <taxon>Hypocreales</taxon>
        <taxon>Nectriaceae</taxon>
        <taxon>Fusarium</taxon>
        <taxon>Fusarium decemcellulare species complex</taxon>
    </lineage>
</organism>
<evidence type="ECO:0000256" key="2">
    <source>
        <dbReference type="ARBA" id="ARBA00022448"/>
    </source>
</evidence>
<dbReference type="EMBL" id="JAADYS010001140">
    <property type="protein sequence ID" value="KAF4464791.1"/>
    <property type="molecule type" value="Genomic_DNA"/>
</dbReference>
<dbReference type="FunFam" id="1.20.1250.20:FF:000057">
    <property type="entry name" value="MFS general substrate transporter"/>
    <property type="match status" value="1"/>
</dbReference>
<gene>
    <name evidence="9" type="ORF">FALBO_8373</name>
</gene>
<comment type="subcellular location">
    <subcellularLocation>
        <location evidence="1">Membrane</location>
        <topology evidence="1">Multi-pass membrane protein</topology>
    </subcellularLocation>
</comment>
<dbReference type="Pfam" id="PF07690">
    <property type="entry name" value="MFS_1"/>
    <property type="match status" value="1"/>
</dbReference>
<evidence type="ECO:0000256" key="6">
    <source>
        <dbReference type="ARBA" id="ARBA00023180"/>
    </source>
</evidence>
<feature type="domain" description="Major facilitator superfamily (MFS) profile" evidence="8">
    <location>
        <begin position="61"/>
        <end position="472"/>
    </location>
</feature>